<sequence length="268" mass="29657">MYISSPPDPPPPLLPPPPSSNNGMTLAPTVKAWVGLLADVGLLTLCVWIYASSDHSLCALLMKTKLISKVDVGIGFLVTGKAVENVVIIGSGPAGYTAAIYAARANLKPVVFEGYQMGGVPGGQLMTTTEVENFPGFPDGISGPDLMDRMRRQAERWEPNCIKKMLKLLIFSNPSTPPPWYQYRYSEAERSLNRLRSFNSYPDLRQLVPTDEHFRFHDDTRLFPREQKPRLDFEEDHDIGIENVAVAPSQSPPSTPPQHQSEVVRGNV</sequence>
<dbReference type="Proteomes" id="UP001359559">
    <property type="component" value="Unassembled WGS sequence"/>
</dbReference>
<gene>
    <name evidence="6" type="ORF">RJT34_23967</name>
</gene>
<evidence type="ECO:0000256" key="3">
    <source>
        <dbReference type="ARBA" id="ARBA00023002"/>
    </source>
</evidence>
<keyword evidence="7" id="KW-1185">Reference proteome</keyword>
<evidence type="ECO:0000313" key="7">
    <source>
        <dbReference type="Proteomes" id="UP001359559"/>
    </source>
</evidence>
<evidence type="ECO:0000259" key="5">
    <source>
        <dbReference type="Pfam" id="PF07992"/>
    </source>
</evidence>
<keyword evidence="2" id="KW-0285">Flavoprotein</keyword>
<dbReference type="PANTHER" id="PTHR48105">
    <property type="entry name" value="THIOREDOXIN REDUCTASE 1-RELATED-RELATED"/>
    <property type="match status" value="1"/>
</dbReference>
<evidence type="ECO:0000313" key="6">
    <source>
        <dbReference type="EMBL" id="KAK7278928.1"/>
    </source>
</evidence>
<evidence type="ECO:0000256" key="2">
    <source>
        <dbReference type="ARBA" id="ARBA00022630"/>
    </source>
</evidence>
<dbReference type="InterPro" id="IPR050097">
    <property type="entry name" value="Ferredoxin-NADP_redctase_2"/>
</dbReference>
<dbReference type="SUPFAM" id="SSF51905">
    <property type="entry name" value="FAD/NAD(P)-binding domain"/>
    <property type="match status" value="1"/>
</dbReference>
<dbReference type="PRINTS" id="PR00469">
    <property type="entry name" value="PNDRDTASEII"/>
</dbReference>
<dbReference type="Gene3D" id="3.50.50.60">
    <property type="entry name" value="FAD/NAD(P)-binding domain"/>
    <property type="match status" value="1"/>
</dbReference>
<reference evidence="6 7" key="1">
    <citation type="submission" date="2024-01" db="EMBL/GenBank/DDBJ databases">
        <title>The genomes of 5 underutilized Papilionoideae crops provide insights into root nodulation and disease resistance.</title>
        <authorList>
            <person name="Yuan L."/>
        </authorList>
    </citation>
    <scope>NUCLEOTIDE SEQUENCE [LARGE SCALE GENOMIC DNA]</scope>
    <source>
        <strain evidence="6">LY-2023</strain>
        <tissue evidence="6">Leaf</tissue>
    </source>
</reference>
<name>A0AAN9FVK1_CLITE</name>
<feature type="domain" description="FAD/NAD(P)-binding" evidence="5">
    <location>
        <begin position="85"/>
        <end position="155"/>
    </location>
</feature>
<protein>
    <recommendedName>
        <fullName evidence="5">FAD/NAD(P)-binding domain-containing protein</fullName>
    </recommendedName>
</protein>
<dbReference type="InterPro" id="IPR023753">
    <property type="entry name" value="FAD/NAD-binding_dom"/>
</dbReference>
<comment type="caution">
    <text evidence="6">The sequence shown here is derived from an EMBL/GenBank/DDBJ whole genome shotgun (WGS) entry which is preliminary data.</text>
</comment>
<keyword evidence="3" id="KW-0560">Oxidoreductase</keyword>
<evidence type="ECO:0000256" key="4">
    <source>
        <dbReference type="SAM" id="MobiDB-lite"/>
    </source>
</evidence>
<comment type="similarity">
    <text evidence="1">Belongs to the class-II pyridine nucleotide-disulfide oxidoreductase family.</text>
</comment>
<organism evidence="6 7">
    <name type="scientific">Clitoria ternatea</name>
    <name type="common">Butterfly pea</name>
    <dbReference type="NCBI Taxonomy" id="43366"/>
    <lineage>
        <taxon>Eukaryota</taxon>
        <taxon>Viridiplantae</taxon>
        <taxon>Streptophyta</taxon>
        <taxon>Embryophyta</taxon>
        <taxon>Tracheophyta</taxon>
        <taxon>Spermatophyta</taxon>
        <taxon>Magnoliopsida</taxon>
        <taxon>eudicotyledons</taxon>
        <taxon>Gunneridae</taxon>
        <taxon>Pentapetalae</taxon>
        <taxon>rosids</taxon>
        <taxon>fabids</taxon>
        <taxon>Fabales</taxon>
        <taxon>Fabaceae</taxon>
        <taxon>Papilionoideae</taxon>
        <taxon>50 kb inversion clade</taxon>
        <taxon>NPAAA clade</taxon>
        <taxon>indigoferoid/millettioid clade</taxon>
        <taxon>Phaseoleae</taxon>
        <taxon>Clitoria</taxon>
    </lineage>
</organism>
<evidence type="ECO:0000256" key="1">
    <source>
        <dbReference type="ARBA" id="ARBA00009333"/>
    </source>
</evidence>
<dbReference type="InterPro" id="IPR036188">
    <property type="entry name" value="FAD/NAD-bd_sf"/>
</dbReference>
<proteinExistence type="inferred from homology"/>
<dbReference type="EMBL" id="JAYKXN010000006">
    <property type="protein sequence ID" value="KAK7278928.1"/>
    <property type="molecule type" value="Genomic_DNA"/>
</dbReference>
<feature type="region of interest" description="Disordered" evidence="4">
    <location>
        <begin position="1"/>
        <end position="20"/>
    </location>
</feature>
<accession>A0AAN9FVK1</accession>
<dbReference type="Pfam" id="PF07992">
    <property type="entry name" value="Pyr_redox_2"/>
    <property type="match status" value="1"/>
</dbReference>
<feature type="compositionally biased region" description="Pro residues" evidence="4">
    <location>
        <begin position="1"/>
        <end position="19"/>
    </location>
</feature>
<dbReference type="GO" id="GO:0097237">
    <property type="term" value="P:cellular response to toxic substance"/>
    <property type="evidence" value="ECO:0007669"/>
    <property type="project" value="UniProtKB-ARBA"/>
</dbReference>
<dbReference type="GO" id="GO:0016491">
    <property type="term" value="F:oxidoreductase activity"/>
    <property type="evidence" value="ECO:0007669"/>
    <property type="project" value="UniProtKB-KW"/>
</dbReference>
<feature type="region of interest" description="Disordered" evidence="4">
    <location>
        <begin position="245"/>
        <end position="268"/>
    </location>
</feature>
<dbReference type="AlphaFoldDB" id="A0AAN9FVK1"/>